<sequence length="83" mass="8807">MEGKVEKLKNNPETELKFLGQHFIVGGVLLAIWGGAALQDPGSNSADHDWGLLMSGAGVGGVLTGVATFLRGKHLSRKHSLER</sequence>
<proteinExistence type="predicted"/>
<name>A0A1F6CC05_9BACT</name>
<gene>
    <name evidence="2" type="ORF">A2841_03415</name>
</gene>
<evidence type="ECO:0000313" key="3">
    <source>
        <dbReference type="Proteomes" id="UP000178249"/>
    </source>
</evidence>
<dbReference type="AlphaFoldDB" id="A0A1F6CC05"/>
<accession>A0A1F6CC05</accession>
<keyword evidence="1" id="KW-0472">Membrane</keyword>
<dbReference type="EMBL" id="MFKP01000001">
    <property type="protein sequence ID" value="OGG46726.1"/>
    <property type="molecule type" value="Genomic_DNA"/>
</dbReference>
<reference evidence="2 3" key="1">
    <citation type="journal article" date="2016" name="Nat. Commun.">
        <title>Thousands of microbial genomes shed light on interconnected biogeochemical processes in an aquifer system.</title>
        <authorList>
            <person name="Anantharaman K."/>
            <person name="Brown C.T."/>
            <person name="Hug L.A."/>
            <person name="Sharon I."/>
            <person name="Castelle C.J."/>
            <person name="Probst A.J."/>
            <person name="Thomas B.C."/>
            <person name="Singh A."/>
            <person name="Wilkins M.J."/>
            <person name="Karaoz U."/>
            <person name="Brodie E.L."/>
            <person name="Williams K.H."/>
            <person name="Hubbard S.S."/>
            <person name="Banfield J.F."/>
        </authorList>
    </citation>
    <scope>NUCLEOTIDE SEQUENCE [LARGE SCALE GENOMIC DNA]</scope>
</reference>
<protein>
    <submittedName>
        <fullName evidence="2">Uncharacterized protein</fullName>
    </submittedName>
</protein>
<feature type="transmembrane region" description="Helical" evidence="1">
    <location>
        <begin position="21"/>
        <end position="38"/>
    </location>
</feature>
<evidence type="ECO:0000313" key="2">
    <source>
        <dbReference type="EMBL" id="OGG46726.1"/>
    </source>
</evidence>
<dbReference type="Proteomes" id="UP000178249">
    <property type="component" value="Unassembled WGS sequence"/>
</dbReference>
<comment type="caution">
    <text evidence="2">The sequence shown here is derived from an EMBL/GenBank/DDBJ whole genome shotgun (WGS) entry which is preliminary data.</text>
</comment>
<keyword evidence="1" id="KW-0812">Transmembrane</keyword>
<evidence type="ECO:0000256" key="1">
    <source>
        <dbReference type="SAM" id="Phobius"/>
    </source>
</evidence>
<keyword evidence="1" id="KW-1133">Transmembrane helix</keyword>
<feature type="transmembrane region" description="Helical" evidence="1">
    <location>
        <begin position="50"/>
        <end position="70"/>
    </location>
</feature>
<organism evidence="2 3">
    <name type="scientific">Candidatus Kaiserbacteria bacterium RIFCSPHIGHO2_01_FULL_48_10</name>
    <dbReference type="NCBI Taxonomy" id="1798476"/>
    <lineage>
        <taxon>Bacteria</taxon>
        <taxon>Candidatus Kaiseribacteriota</taxon>
    </lineage>
</organism>